<dbReference type="EMBL" id="JACCFM010000001">
    <property type="protein sequence ID" value="NYJ21536.1"/>
    <property type="molecule type" value="Genomic_DNA"/>
</dbReference>
<evidence type="ECO:0000313" key="3">
    <source>
        <dbReference type="Proteomes" id="UP000537260"/>
    </source>
</evidence>
<reference evidence="2 3" key="1">
    <citation type="submission" date="2020-07" db="EMBL/GenBank/DDBJ databases">
        <title>Sequencing the genomes of 1000 actinobacteria strains.</title>
        <authorList>
            <person name="Klenk H.-P."/>
        </authorList>
    </citation>
    <scope>NUCLEOTIDE SEQUENCE [LARGE SCALE GENOMIC DNA]</scope>
    <source>
        <strain evidence="2 3">LI1</strain>
    </source>
</reference>
<gene>
    <name evidence="2" type="ORF">HNR05_003327</name>
</gene>
<dbReference type="SUPFAM" id="SSF54523">
    <property type="entry name" value="Pili subunits"/>
    <property type="match status" value="1"/>
</dbReference>
<sequence>MSRAEAQQAPLRRTIAARGTDGGISLIELLVTMVLVGILSAIVVGVFVNSSSSVTRGSAATINTSTAANVMNETSRVIRSGATNPVAGGTDAPAFVTAKAEQLVLYSYVDVTAVSPQPVKVEFAVDPATRLLVEKRWSAKAGATGLWIFDGTNPLTSTRTMPGKITAPAAPATVFSYLDSTGALLTIPGSGFTAAQLATIASVKVTLVVQAAEGASAKPVTLVNSIRLPNLSFKAGP</sequence>
<comment type="caution">
    <text evidence="2">The sequence shown here is derived from an EMBL/GenBank/DDBJ whole genome shotgun (WGS) entry which is preliminary data.</text>
</comment>
<proteinExistence type="predicted"/>
<keyword evidence="3" id="KW-1185">Reference proteome</keyword>
<dbReference type="InterPro" id="IPR045584">
    <property type="entry name" value="Pilin-like"/>
</dbReference>
<dbReference type="RefSeq" id="WP_179580119.1">
    <property type="nucleotide sequence ID" value="NZ_JACCFM010000001.1"/>
</dbReference>
<evidence type="ECO:0000313" key="2">
    <source>
        <dbReference type="EMBL" id="NYJ21536.1"/>
    </source>
</evidence>
<keyword evidence="1" id="KW-0472">Membrane</keyword>
<evidence type="ECO:0000256" key="1">
    <source>
        <dbReference type="SAM" id="Phobius"/>
    </source>
</evidence>
<accession>A0A7Z0EH24</accession>
<dbReference type="PROSITE" id="PS00409">
    <property type="entry name" value="PROKAR_NTER_METHYL"/>
    <property type="match status" value="1"/>
</dbReference>
<protein>
    <submittedName>
        <fullName evidence="2">Type II secretory pathway pseudopilin PulG</fullName>
    </submittedName>
</protein>
<dbReference type="Pfam" id="PF07963">
    <property type="entry name" value="N_methyl"/>
    <property type="match status" value="1"/>
</dbReference>
<organism evidence="2 3">
    <name type="scientific">Glaciibacter psychrotolerans</name>
    <dbReference type="NCBI Taxonomy" id="670054"/>
    <lineage>
        <taxon>Bacteria</taxon>
        <taxon>Bacillati</taxon>
        <taxon>Actinomycetota</taxon>
        <taxon>Actinomycetes</taxon>
        <taxon>Micrococcales</taxon>
        <taxon>Microbacteriaceae</taxon>
        <taxon>Glaciibacter</taxon>
    </lineage>
</organism>
<dbReference type="InterPro" id="IPR012902">
    <property type="entry name" value="N_methyl_site"/>
</dbReference>
<keyword evidence="1" id="KW-0812">Transmembrane</keyword>
<dbReference type="AlphaFoldDB" id="A0A7Z0EH24"/>
<feature type="transmembrane region" description="Helical" evidence="1">
    <location>
        <begin position="29"/>
        <end position="48"/>
    </location>
</feature>
<dbReference type="Proteomes" id="UP000537260">
    <property type="component" value="Unassembled WGS sequence"/>
</dbReference>
<keyword evidence="1" id="KW-1133">Transmembrane helix</keyword>
<name>A0A7Z0EH24_9MICO</name>